<dbReference type="InterPro" id="IPR022409">
    <property type="entry name" value="PKD/Chitinase_dom"/>
</dbReference>
<evidence type="ECO:0000313" key="3">
    <source>
        <dbReference type="EMBL" id="AYB32137.1"/>
    </source>
</evidence>
<keyword evidence="1" id="KW-0732">Signal</keyword>
<protein>
    <recommendedName>
        <fullName evidence="2">PKD domain-containing protein</fullName>
    </recommendedName>
</protein>
<dbReference type="RefSeq" id="WP_119755396.1">
    <property type="nucleotide sequence ID" value="NZ_CP032382.1"/>
</dbReference>
<evidence type="ECO:0000313" key="4">
    <source>
        <dbReference type="Proteomes" id="UP000266183"/>
    </source>
</evidence>
<organism evidence="3 4">
    <name type="scientific">Chryseolinea soli</name>
    <dbReference type="NCBI Taxonomy" id="2321403"/>
    <lineage>
        <taxon>Bacteria</taxon>
        <taxon>Pseudomonadati</taxon>
        <taxon>Bacteroidota</taxon>
        <taxon>Cytophagia</taxon>
        <taxon>Cytophagales</taxon>
        <taxon>Fulvivirgaceae</taxon>
        <taxon>Chryseolinea</taxon>
    </lineage>
</organism>
<dbReference type="InterPro" id="IPR011045">
    <property type="entry name" value="N2O_reductase_N"/>
</dbReference>
<reference evidence="4" key="1">
    <citation type="submission" date="2018-09" db="EMBL/GenBank/DDBJ databases">
        <title>Chryseolinea sp. KIS68-18 isolated from soil.</title>
        <authorList>
            <person name="Weon H.-Y."/>
            <person name="Kwon S.-W."/>
            <person name="Lee S.A."/>
        </authorList>
    </citation>
    <scope>NUCLEOTIDE SEQUENCE [LARGE SCALE GENOMIC DNA]</scope>
    <source>
        <strain evidence="4">KIS68-18</strain>
    </source>
</reference>
<dbReference type="CDD" id="cd00146">
    <property type="entry name" value="PKD"/>
    <property type="match status" value="1"/>
</dbReference>
<feature type="signal peptide" evidence="1">
    <location>
        <begin position="1"/>
        <end position="24"/>
    </location>
</feature>
<dbReference type="SUPFAM" id="SSF82171">
    <property type="entry name" value="DPP6 N-terminal domain-like"/>
    <property type="match status" value="1"/>
</dbReference>
<dbReference type="EMBL" id="CP032382">
    <property type="protein sequence ID" value="AYB32137.1"/>
    <property type="molecule type" value="Genomic_DNA"/>
</dbReference>
<gene>
    <name evidence="3" type="ORF">D4L85_16855</name>
</gene>
<dbReference type="Gene3D" id="2.60.40.10">
    <property type="entry name" value="Immunoglobulins"/>
    <property type="match status" value="1"/>
</dbReference>
<accession>A0A385SPD9</accession>
<sequence>MKKLNTKLLRSFLLLLLLPVTLMAQNFANYNWYFGNSPQGVRFSRSSNTASLVSNQAVPFGTGGSAVASDQTNGDLLFYTDGAKIYDITNAVMPNGTGLNGFTSGNQPVTVAKVPGQLNQFYVITNSANFTTGGSIEYRIVDMSLFGNAAFPTPALGDGTNNTNTAIAGLTNRSEAMIAIPHDNGDDFWLITHANGSPDYSVTLVTTTGPSTTTTFAGLGLINVAANFAYHAGTNRIAVSPQEGTRDAEILTFDPATGALTFQQRILNSGLPTTTNQSIYDIEFSPNGDLVYLSRSGEAGIQADVLQYNLIGGVTVSLASVLPDPNTIARSYGLQIGPDSAIYHLYQATTNGPFLLGKITDADSVAPKAIYTAQAFPGNIDFKGTQFPSFAPRDTVDLKVTFTADGLCANSPTSFYPTVTPSADSLSWDLGDGTGKSHDWSPVYTYAKDGTYSVTVTAYLNGQKATYTAPVTITPFDTQINLVQDTTACSCELKVQKASPPKPSCGRTFKVTAKVNGSGSPQLQWFGPGGLIPGATSATLQPDSAGYYYLVATAGGCSTYAGVNIKEYDVQDQRANIWFFGKNAGLDFNPPNPNNPSPPPVPNPIKNNVMDAPAGTSTISDRNGQVVLFTDGKSVWNRQEQLLSADIGGDPLSAQAALIIPVPGDETLYYIFTTKAVYGDGTFELRYTLFDLKMNNGTGGLVDPDGNPATTSPSTVLFTKSTERITGNANWLIAHEYGNNSFRAYKISQQGIGNPVISSIGSDHNYATAANGQGYMKLGAKNRLAVALSTPGVSNVVEVFDFADSSGTVSNFRTADLKNANGQVYGVELSSGGNKLFASLQGSGSSQIVEFAFDSLGMPYLKKPPIAPVGQKLGAIQLAPNGQVYVAAEGDTKLGVITVNEDTATVSQFQPSKQDLLAGTNSRLGLPNFIQNLGNPIQGPGLAVNGSCVQDSISFVGTPTDAIDTLDWTLLQGATVLKSVKNQASFKYLFAAPGKYQVKLHLHNRCGLNKLLTQDFEIFGAPPDPTTAVVLCHGPVAIDANPNDLPDLTYAWSTGATTETITVNKKALYKVTVTNKAGCTTDGEILASDSRPIIELGPNTTICQNVSIGNLDAQNPGATYAWTKNNVASGNTRLQAVDTSVPSPPTIEYEVTVTDPINTCFAKDSVIYTINPLPVIGPFNTTSPTTCGAADGTITNLSIGGTPSTTLYSYFIVGPSTSISDTDQSVGPLPDATGLAAGTYGITVADQVTGCATTTTASINDNTFQVNASEAGTLCDRKIQVALVATPGPITYPVNYTVYDKSTFTPVETLTANGTPFLTGSMKTDTYTVQVKSGACTASGDVNITVGAKVPVTLASDVCTTPNITLTATGPAGSTYLWSGPNIVGSNAAGQIFANPPVGNQTYNINIKQATFCDLDTVMTVFVDKPLLANYTQTDACANQVTLNATPNGAFTYYWFVNAAPTPDPTLGGPVVTVPIANDGFTYAVTIKSPVTGCTNNFSNTVQVDGTLTVALTSTPACEGSPFTLTATPSRSSVVSWALNGNTIPNQSSGTLQDTRGGNYTVTVTAATCVATADMDVIVNPTTPGFMKDEALICPDPANPDPNTREVVLDPGEFTSYDWFKDGVTLKITTPTLTASEIGLYSVNLVNGFGCASSDKTLVKEQCDPVIVGPNAFRPTSVVQGQGGDYVNQTFMLFTFFIDDQNFQVFIFNRWGEMIYQSNQRDFKWNGGYNNNAGQQAPPGTYTYLVRYQSSYRPEKGVQEKRGGVVLLR</sequence>
<dbReference type="OrthoDB" id="9765926at2"/>
<feature type="domain" description="PKD" evidence="2">
    <location>
        <begin position="414"/>
        <end position="474"/>
    </location>
</feature>
<dbReference type="InterPro" id="IPR013783">
    <property type="entry name" value="Ig-like_fold"/>
</dbReference>
<evidence type="ECO:0000259" key="2">
    <source>
        <dbReference type="PROSITE" id="PS50093"/>
    </source>
</evidence>
<dbReference type="KEGG" id="chk:D4L85_16855"/>
<dbReference type="Proteomes" id="UP000266183">
    <property type="component" value="Chromosome"/>
</dbReference>
<dbReference type="SUPFAM" id="SSF50974">
    <property type="entry name" value="Nitrous oxide reductase, N-terminal domain"/>
    <property type="match status" value="1"/>
</dbReference>
<dbReference type="SMART" id="SM00089">
    <property type="entry name" value="PKD"/>
    <property type="match status" value="1"/>
</dbReference>
<dbReference type="PROSITE" id="PS50093">
    <property type="entry name" value="PKD"/>
    <property type="match status" value="1"/>
</dbReference>
<dbReference type="Pfam" id="PF18911">
    <property type="entry name" value="PKD_4"/>
    <property type="match status" value="1"/>
</dbReference>
<dbReference type="InterPro" id="IPR000601">
    <property type="entry name" value="PKD_dom"/>
</dbReference>
<dbReference type="InterPro" id="IPR035986">
    <property type="entry name" value="PKD_dom_sf"/>
</dbReference>
<evidence type="ECO:0000256" key="1">
    <source>
        <dbReference type="SAM" id="SignalP"/>
    </source>
</evidence>
<dbReference type="SUPFAM" id="SSF49299">
    <property type="entry name" value="PKD domain"/>
    <property type="match status" value="1"/>
</dbReference>
<name>A0A385SPD9_9BACT</name>
<keyword evidence="4" id="KW-1185">Reference proteome</keyword>
<dbReference type="Pfam" id="PF13585">
    <property type="entry name" value="CHU_C"/>
    <property type="match status" value="1"/>
</dbReference>
<feature type="chain" id="PRO_5017195400" description="PKD domain-containing protein" evidence="1">
    <location>
        <begin position="25"/>
        <end position="1769"/>
    </location>
</feature>
<proteinExistence type="predicted"/>